<dbReference type="SUPFAM" id="SSF52540">
    <property type="entry name" value="P-loop containing nucleoside triphosphate hydrolases"/>
    <property type="match status" value="1"/>
</dbReference>
<keyword evidence="5" id="KW-1185">Reference proteome</keyword>
<dbReference type="InterPro" id="IPR027417">
    <property type="entry name" value="P-loop_NTPase"/>
</dbReference>
<dbReference type="Proteomes" id="UP000053789">
    <property type="component" value="Unassembled WGS sequence"/>
</dbReference>
<evidence type="ECO:0000313" key="5">
    <source>
        <dbReference type="Proteomes" id="UP000053789"/>
    </source>
</evidence>
<dbReference type="PANTHER" id="PTHR10039">
    <property type="entry name" value="AMELOGENIN"/>
    <property type="match status" value="1"/>
</dbReference>
<dbReference type="Gene3D" id="3.40.50.300">
    <property type="entry name" value="P-loop containing nucleotide triphosphate hydrolases"/>
    <property type="match status" value="1"/>
</dbReference>
<dbReference type="HOGENOM" id="CLU_323643_0_0_1"/>
<proteinExistence type="predicted"/>
<dbReference type="OrthoDB" id="1658288at2759"/>
<dbReference type="PANTHER" id="PTHR10039:SF5">
    <property type="entry name" value="NACHT DOMAIN-CONTAINING PROTEIN"/>
    <property type="match status" value="1"/>
</dbReference>
<dbReference type="InterPro" id="IPR002110">
    <property type="entry name" value="Ankyrin_rpt"/>
</dbReference>
<keyword evidence="1" id="KW-0677">Repeat</keyword>
<dbReference type="VEuPathDB" id="FungiDB:Z519_11002"/>
<dbReference type="GeneID" id="27703930"/>
<sequence length="894" mass="101114">MKLIGAECLASLYYKEIHSRRDRVVKSSYGTNQWIWGNRDFREWDTARSDILWIEGKPGCGKSTLAKEIQSHLDKKNDRRAKNEAAFNIAGFQSPLVTDHFYSARQHAMGVSHELMLRSLLYQILQADPTLFAEIQGRFRALRAASNGTVQWTWDDLEVSFQRIKRSRGGNRKIFCILDAMDESKSDERNIEQRSRVLKLLRTLCSDENSQKSSPVAFKFIVLSRPARDIQRGLKGCRKIEMHKENARDIRVLVDQGLKSLRELIRQDDSEEDTGSDDDSDTISRATTLAPSIASHRRSSSEAHLKEKAAAEQTEEQQIQEMRKYLIENADGVILWVLLVIQELSVQVAKGFFTFRSLKERLTKLPMDLTEFYEQMVKNLCDNNDADCIKTARKMLIWVSFSQRPLKINELWEAATMPLDTPVTKFDTLVQARAHKRSPTQLWLGMLELCGPFIEVTHEGVPVISRASGKTKKVLGSDTVQLLHQTVKEFLVRPEAGPFRVNPEDPGRVFDACLNYITVALPVPGLPQTADSAMISDPDPFYRDLAEGLADRPLLSYCLLLLKKRSTDLSEKAPASLLSHDQQIWFLLADWPGILAVWLPKNQTPGAEVPSRSSASAASVSYQHGWQRVEQRHLPTSTYNFPRQYNSEFSPLDDRERELMQEFRDLVYVAACQLGLEGVVDLLLHLPRHAVSDCCQDIMISALTSAAAVQDETQVELLCRSPLFREVGKYGRLQNAVLAATRHNDLRLVKILLDNWSGRIFSIGYPLHIAAGTGSVELAEYLAWKLVNIDCLDADGKTALDIANARGWEPMVKMLRSLGAKTSCGLREHTEKAEKMRRLAVELAKPTSMVRRHNGTSSTAAAHDYQLQPFSDYYGHYSSILDHPYDSAGHAYRL</sequence>
<dbReference type="EMBL" id="KN846999">
    <property type="protein sequence ID" value="KIW88433.1"/>
    <property type="molecule type" value="Genomic_DNA"/>
</dbReference>
<feature type="region of interest" description="Disordered" evidence="2">
    <location>
        <begin position="265"/>
        <end position="314"/>
    </location>
</feature>
<dbReference type="InterPro" id="IPR036770">
    <property type="entry name" value="Ankyrin_rpt-contain_sf"/>
</dbReference>
<feature type="compositionally biased region" description="Acidic residues" evidence="2">
    <location>
        <begin position="269"/>
        <end position="281"/>
    </location>
</feature>
<dbReference type="Gene3D" id="1.25.40.20">
    <property type="entry name" value="Ankyrin repeat-containing domain"/>
    <property type="match status" value="1"/>
</dbReference>
<dbReference type="AlphaFoldDB" id="A0A0D2H546"/>
<gene>
    <name evidence="4" type="ORF">Z519_11002</name>
</gene>
<dbReference type="InterPro" id="IPR056884">
    <property type="entry name" value="NPHP3-like_N"/>
</dbReference>
<feature type="domain" description="Nephrocystin 3-like N-terminal" evidence="3">
    <location>
        <begin position="30"/>
        <end position="225"/>
    </location>
</feature>
<dbReference type="Pfam" id="PF24883">
    <property type="entry name" value="NPHP3_N"/>
    <property type="match status" value="1"/>
</dbReference>
<name>A0A0D2H546_CLAB1</name>
<protein>
    <recommendedName>
        <fullName evidence="3">Nephrocystin 3-like N-terminal domain-containing protein</fullName>
    </recommendedName>
</protein>
<accession>A0A0D2H546</accession>
<dbReference type="Pfam" id="PF12796">
    <property type="entry name" value="Ank_2"/>
    <property type="match status" value="1"/>
</dbReference>
<feature type="compositionally biased region" description="Basic and acidic residues" evidence="2">
    <location>
        <begin position="299"/>
        <end position="310"/>
    </location>
</feature>
<organism evidence="4 5">
    <name type="scientific">Cladophialophora bantiana (strain ATCC 10958 / CBS 173.52 / CDC B-1940 / NIH 8579)</name>
    <name type="common">Xylohypha bantiana</name>
    <dbReference type="NCBI Taxonomy" id="1442370"/>
    <lineage>
        <taxon>Eukaryota</taxon>
        <taxon>Fungi</taxon>
        <taxon>Dikarya</taxon>
        <taxon>Ascomycota</taxon>
        <taxon>Pezizomycotina</taxon>
        <taxon>Eurotiomycetes</taxon>
        <taxon>Chaetothyriomycetidae</taxon>
        <taxon>Chaetothyriales</taxon>
        <taxon>Herpotrichiellaceae</taxon>
        <taxon>Cladophialophora</taxon>
    </lineage>
</organism>
<dbReference type="RefSeq" id="XP_016615102.1">
    <property type="nucleotide sequence ID" value="XM_016768715.1"/>
</dbReference>
<evidence type="ECO:0000313" key="4">
    <source>
        <dbReference type="EMBL" id="KIW88433.1"/>
    </source>
</evidence>
<evidence type="ECO:0000256" key="2">
    <source>
        <dbReference type="SAM" id="MobiDB-lite"/>
    </source>
</evidence>
<evidence type="ECO:0000259" key="3">
    <source>
        <dbReference type="Pfam" id="PF24883"/>
    </source>
</evidence>
<reference evidence="4" key="1">
    <citation type="submission" date="2015-01" db="EMBL/GenBank/DDBJ databases">
        <title>The Genome Sequence of Cladophialophora bantiana CBS 173.52.</title>
        <authorList>
            <consortium name="The Broad Institute Genomics Platform"/>
            <person name="Cuomo C."/>
            <person name="de Hoog S."/>
            <person name="Gorbushina A."/>
            <person name="Stielow B."/>
            <person name="Teixiera M."/>
            <person name="Abouelleil A."/>
            <person name="Chapman S.B."/>
            <person name="Priest M."/>
            <person name="Young S.K."/>
            <person name="Wortman J."/>
            <person name="Nusbaum C."/>
            <person name="Birren B."/>
        </authorList>
    </citation>
    <scope>NUCLEOTIDE SEQUENCE [LARGE SCALE GENOMIC DNA]</scope>
    <source>
        <strain evidence="4">CBS 173.52</strain>
    </source>
</reference>
<dbReference type="SUPFAM" id="SSF48403">
    <property type="entry name" value="Ankyrin repeat"/>
    <property type="match status" value="1"/>
</dbReference>
<evidence type="ECO:0000256" key="1">
    <source>
        <dbReference type="ARBA" id="ARBA00022737"/>
    </source>
</evidence>